<evidence type="ECO:0000256" key="2">
    <source>
        <dbReference type="ARBA" id="ARBA00022643"/>
    </source>
</evidence>
<reference evidence="7" key="1">
    <citation type="submission" date="2018-02" db="EMBL/GenBank/DDBJ databases">
        <title>Draft genome sequencing of Rhodococcus opacus KU647198.</title>
        <authorList>
            <person name="Zheng B.-X."/>
        </authorList>
    </citation>
    <scope>NUCLEOTIDE SEQUENCE [LARGE SCALE GENOMIC DNA]</scope>
    <source>
        <strain evidence="7">04-OD7</strain>
    </source>
</reference>
<evidence type="ECO:0000256" key="3">
    <source>
        <dbReference type="ARBA" id="ARBA00023002"/>
    </source>
</evidence>
<dbReference type="InterPro" id="IPR011251">
    <property type="entry name" value="Luciferase-like_dom"/>
</dbReference>
<sequence length="323" mass="34735">MPVSRSARSEDTRKGALVSSTKDFRFGFSGNAFDIDGLVDDAVRAERAGFDVFQIIDFATALSPMVALAAVARATSKIRLSPFVLNTALWNPATVCRDLATLDRISNGRLEVALGSGISLPDTRGLMPQTRDERFGRLRETVAAIKETVSEPGITPGFVERPRLAVAGTVDRVLRLAAEEADTFLIASVPPVPKVEGLEPYEVIPEREATAAYLDRLRDYAGERAEVLEIGTSAPVILTDDTDAALAELAATHTNLSPQQIFESPKMLVGSLEEVVDQIISRRADLGITYQSLRTSTPEEAAPVIEAVRARSTAQAAGSVVTR</sequence>
<keyword evidence="2" id="KW-0288">FMN</keyword>
<dbReference type="GO" id="GO:0046306">
    <property type="term" value="P:alkanesulfonate catabolic process"/>
    <property type="evidence" value="ECO:0007669"/>
    <property type="project" value="TreeGrafter"/>
</dbReference>
<evidence type="ECO:0000259" key="5">
    <source>
        <dbReference type="Pfam" id="PF00296"/>
    </source>
</evidence>
<evidence type="ECO:0000256" key="4">
    <source>
        <dbReference type="ARBA" id="ARBA00023033"/>
    </source>
</evidence>
<feature type="domain" description="Luciferase-like" evidence="5">
    <location>
        <begin position="32"/>
        <end position="253"/>
    </location>
</feature>
<dbReference type="PANTHER" id="PTHR42847">
    <property type="entry name" value="ALKANESULFONATE MONOOXYGENASE"/>
    <property type="match status" value="1"/>
</dbReference>
<gene>
    <name evidence="6" type="ORF">C5613_41195</name>
</gene>
<dbReference type="Gene3D" id="3.20.20.30">
    <property type="entry name" value="Luciferase-like domain"/>
    <property type="match status" value="1"/>
</dbReference>
<dbReference type="RefSeq" id="WP_105423548.1">
    <property type="nucleotide sequence ID" value="NZ_PUIO01000091.1"/>
</dbReference>
<dbReference type="GO" id="GO:0008726">
    <property type="term" value="F:alkanesulfonate monooxygenase activity"/>
    <property type="evidence" value="ECO:0007669"/>
    <property type="project" value="TreeGrafter"/>
</dbReference>
<protein>
    <recommendedName>
        <fullName evidence="5">Luciferase-like domain-containing protein</fullName>
    </recommendedName>
</protein>
<comment type="caution">
    <text evidence="6">The sequence shown here is derived from an EMBL/GenBank/DDBJ whole genome shotgun (WGS) entry which is preliminary data.</text>
</comment>
<organism evidence="6 7">
    <name type="scientific">Rhodococcus opacus</name>
    <name type="common">Nocardia opaca</name>
    <dbReference type="NCBI Taxonomy" id="37919"/>
    <lineage>
        <taxon>Bacteria</taxon>
        <taxon>Bacillati</taxon>
        <taxon>Actinomycetota</taxon>
        <taxon>Actinomycetes</taxon>
        <taxon>Mycobacteriales</taxon>
        <taxon>Nocardiaceae</taxon>
        <taxon>Rhodococcus</taxon>
    </lineage>
</organism>
<dbReference type="InterPro" id="IPR050172">
    <property type="entry name" value="SsuD_RutA_monooxygenase"/>
</dbReference>
<dbReference type="PANTHER" id="PTHR42847:SF4">
    <property type="entry name" value="ALKANESULFONATE MONOOXYGENASE-RELATED"/>
    <property type="match status" value="1"/>
</dbReference>
<dbReference type="EMBL" id="PUIO01000091">
    <property type="protein sequence ID" value="PQP14217.1"/>
    <property type="molecule type" value="Genomic_DNA"/>
</dbReference>
<keyword evidence="3" id="KW-0560">Oxidoreductase</keyword>
<dbReference type="InterPro" id="IPR036661">
    <property type="entry name" value="Luciferase-like_sf"/>
</dbReference>
<dbReference type="Pfam" id="PF00296">
    <property type="entry name" value="Bac_luciferase"/>
    <property type="match status" value="1"/>
</dbReference>
<dbReference type="SUPFAM" id="SSF51679">
    <property type="entry name" value="Bacterial luciferase-like"/>
    <property type="match status" value="1"/>
</dbReference>
<evidence type="ECO:0000256" key="1">
    <source>
        <dbReference type="ARBA" id="ARBA00022630"/>
    </source>
</evidence>
<dbReference type="AlphaFoldDB" id="A0A2S8IHF3"/>
<accession>A0A2S8IHF3</accession>
<name>A0A2S8IHF3_RHOOP</name>
<keyword evidence="4" id="KW-0503">Monooxygenase</keyword>
<evidence type="ECO:0000313" key="6">
    <source>
        <dbReference type="EMBL" id="PQP14217.1"/>
    </source>
</evidence>
<proteinExistence type="predicted"/>
<evidence type="ECO:0000313" key="7">
    <source>
        <dbReference type="Proteomes" id="UP000239290"/>
    </source>
</evidence>
<dbReference type="Proteomes" id="UP000239290">
    <property type="component" value="Unassembled WGS sequence"/>
</dbReference>
<keyword evidence="1" id="KW-0285">Flavoprotein</keyword>